<comment type="caution">
    <text evidence="5">The sequence shown here is derived from an EMBL/GenBank/DDBJ whole genome shotgun (WGS) entry which is preliminary data.</text>
</comment>
<feature type="domain" description="Mce/MlaD" evidence="3">
    <location>
        <begin position="47"/>
        <end position="119"/>
    </location>
</feature>
<dbReference type="Pfam" id="PF11887">
    <property type="entry name" value="Mce4_CUP1"/>
    <property type="match status" value="1"/>
</dbReference>
<feature type="compositionally biased region" description="Basic and acidic residues" evidence="1">
    <location>
        <begin position="333"/>
        <end position="343"/>
    </location>
</feature>
<proteinExistence type="predicted"/>
<accession>A0A7Y9UMS0</accession>
<dbReference type="GO" id="GO:0005576">
    <property type="term" value="C:extracellular region"/>
    <property type="evidence" value="ECO:0007669"/>
    <property type="project" value="TreeGrafter"/>
</dbReference>
<evidence type="ECO:0000256" key="1">
    <source>
        <dbReference type="SAM" id="MobiDB-lite"/>
    </source>
</evidence>
<dbReference type="EMBL" id="JACCAA010000001">
    <property type="protein sequence ID" value="NYG57793.1"/>
    <property type="molecule type" value="Genomic_DNA"/>
</dbReference>
<keyword evidence="6" id="KW-1185">Reference proteome</keyword>
<dbReference type="InterPro" id="IPR024516">
    <property type="entry name" value="Mce_C"/>
</dbReference>
<dbReference type="AlphaFoldDB" id="A0A7Y9UMS0"/>
<feature type="region of interest" description="Disordered" evidence="1">
    <location>
        <begin position="333"/>
        <end position="366"/>
    </location>
</feature>
<feature type="transmembrane region" description="Helical" evidence="2">
    <location>
        <begin position="12"/>
        <end position="37"/>
    </location>
</feature>
<evidence type="ECO:0000313" key="5">
    <source>
        <dbReference type="EMBL" id="NYG57793.1"/>
    </source>
</evidence>
<keyword evidence="2" id="KW-1133">Transmembrane helix</keyword>
<dbReference type="RefSeq" id="WP_179501023.1">
    <property type="nucleotide sequence ID" value="NZ_JACCAA010000001.1"/>
</dbReference>
<dbReference type="NCBIfam" id="TIGR00996">
    <property type="entry name" value="Mtu_fam_mce"/>
    <property type="match status" value="1"/>
</dbReference>
<dbReference type="Proteomes" id="UP000540656">
    <property type="component" value="Unassembled WGS sequence"/>
</dbReference>
<gene>
    <name evidence="5" type="ORF">BJ980_000716</name>
</gene>
<evidence type="ECO:0000259" key="4">
    <source>
        <dbReference type="Pfam" id="PF11887"/>
    </source>
</evidence>
<organism evidence="5 6">
    <name type="scientific">Nocardioides daedukensis</name>
    <dbReference type="NCBI Taxonomy" id="634462"/>
    <lineage>
        <taxon>Bacteria</taxon>
        <taxon>Bacillati</taxon>
        <taxon>Actinomycetota</taxon>
        <taxon>Actinomycetes</taxon>
        <taxon>Propionibacteriales</taxon>
        <taxon>Nocardioidaceae</taxon>
        <taxon>Nocardioides</taxon>
    </lineage>
</organism>
<evidence type="ECO:0000256" key="2">
    <source>
        <dbReference type="SAM" id="Phobius"/>
    </source>
</evidence>
<reference evidence="5 6" key="1">
    <citation type="submission" date="2020-07" db="EMBL/GenBank/DDBJ databases">
        <title>Sequencing the genomes of 1000 actinobacteria strains.</title>
        <authorList>
            <person name="Klenk H.-P."/>
        </authorList>
    </citation>
    <scope>NUCLEOTIDE SEQUENCE [LARGE SCALE GENOMIC DNA]</scope>
    <source>
        <strain evidence="5 6">DSM 23819</strain>
    </source>
</reference>
<dbReference type="PANTHER" id="PTHR33371:SF16">
    <property type="entry name" value="MCE-FAMILY PROTEIN MCE3F"/>
    <property type="match status" value="1"/>
</dbReference>
<evidence type="ECO:0000313" key="6">
    <source>
        <dbReference type="Proteomes" id="UP000540656"/>
    </source>
</evidence>
<dbReference type="PROSITE" id="PS51257">
    <property type="entry name" value="PROKAR_LIPOPROTEIN"/>
    <property type="match status" value="1"/>
</dbReference>
<evidence type="ECO:0000259" key="3">
    <source>
        <dbReference type="Pfam" id="PF02470"/>
    </source>
</evidence>
<dbReference type="InterPro" id="IPR052336">
    <property type="entry name" value="MlaD_Phospholipid_Transporter"/>
</dbReference>
<feature type="domain" description="Mammalian cell entry C-terminal" evidence="4">
    <location>
        <begin position="126"/>
        <end position="296"/>
    </location>
</feature>
<dbReference type="InterPro" id="IPR005693">
    <property type="entry name" value="Mce"/>
</dbReference>
<keyword evidence="2" id="KW-0472">Membrane</keyword>
<dbReference type="InterPro" id="IPR003399">
    <property type="entry name" value="Mce/MlaD"/>
</dbReference>
<sequence>MKNKKVATASLGKLIFGAAVLGVVLIACLALLFAWILRAPIGQERAEITVTMPFTGGLFEGSAATYRGVNIGEVTHIDLDNKGVRATVRLKAGAKVPRQVEAKVRSLSPVGEQYVDFRPTSAEGPYLRSGDVVAADAKDLPVSLAKMVTGLQAAMRQVDPDKVRTVLKELNIAFAGSGDDLDALLTNTETILETLDTSWPQVENILKDGKTSLEMFADNRETLVSFAASAATVGTWFIDWNPDLVKVLKTMPADLTNLMVLIDGVDRRLPGVLKDLNPLSRFLALRGPHLQATLEMTPYGFGRFASVMYNGYMNVTANINGQKTCDYGVKKNDPMSGPDKRQTLTDGHCGEFPWRGANHAPPALSR</sequence>
<keyword evidence="2" id="KW-0812">Transmembrane</keyword>
<name>A0A7Y9UMS0_9ACTN</name>
<dbReference type="PANTHER" id="PTHR33371">
    <property type="entry name" value="INTERMEMBRANE PHOSPHOLIPID TRANSPORT SYSTEM BINDING PROTEIN MLAD-RELATED"/>
    <property type="match status" value="1"/>
</dbReference>
<protein>
    <submittedName>
        <fullName evidence="5">Phospholipid/cholesterol/gamma-HCH transport system substrate-binding protein</fullName>
    </submittedName>
</protein>
<dbReference type="Pfam" id="PF02470">
    <property type="entry name" value="MlaD"/>
    <property type="match status" value="1"/>
</dbReference>